<proteinExistence type="predicted"/>
<dbReference type="AlphaFoldDB" id="W4K851"/>
<evidence type="ECO:0000313" key="2">
    <source>
        <dbReference type="EMBL" id="ETW81968.1"/>
    </source>
</evidence>
<dbReference type="InterPro" id="IPR043502">
    <property type="entry name" value="DNA/RNA_pol_sf"/>
</dbReference>
<dbReference type="InParanoid" id="W4K851"/>
<feature type="non-terminal residue" evidence="2">
    <location>
        <position position="1"/>
    </location>
</feature>
<dbReference type="InterPro" id="IPR051320">
    <property type="entry name" value="Viral_Replic_Matur_Polypro"/>
</dbReference>
<dbReference type="HOGENOM" id="CLU_128007_0_0_1"/>
<evidence type="ECO:0000313" key="3">
    <source>
        <dbReference type="Proteomes" id="UP000030671"/>
    </source>
</evidence>
<dbReference type="Gene3D" id="3.10.10.10">
    <property type="entry name" value="HIV Type 1 Reverse Transcriptase, subunit A, domain 1"/>
    <property type="match status" value="1"/>
</dbReference>
<dbReference type="STRING" id="747525.W4K851"/>
<dbReference type="eggNOG" id="KOG0017">
    <property type="taxonomic scope" value="Eukaryota"/>
</dbReference>
<reference evidence="2 3" key="1">
    <citation type="journal article" date="2012" name="New Phytol.">
        <title>Insight into trade-off between wood decay and parasitism from the genome of a fungal forest pathogen.</title>
        <authorList>
            <person name="Olson A."/>
            <person name="Aerts A."/>
            <person name="Asiegbu F."/>
            <person name="Belbahri L."/>
            <person name="Bouzid O."/>
            <person name="Broberg A."/>
            <person name="Canback B."/>
            <person name="Coutinho P.M."/>
            <person name="Cullen D."/>
            <person name="Dalman K."/>
            <person name="Deflorio G."/>
            <person name="van Diepen L.T."/>
            <person name="Dunand C."/>
            <person name="Duplessis S."/>
            <person name="Durling M."/>
            <person name="Gonthier P."/>
            <person name="Grimwood J."/>
            <person name="Fossdal C.G."/>
            <person name="Hansson D."/>
            <person name="Henrissat B."/>
            <person name="Hietala A."/>
            <person name="Himmelstrand K."/>
            <person name="Hoffmeister D."/>
            <person name="Hogberg N."/>
            <person name="James T.Y."/>
            <person name="Karlsson M."/>
            <person name="Kohler A."/>
            <person name="Kues U."/>
            <person name="Lee Y.H."/>
            <person name="Lin Y.C."/>
            <person name="Lind M."/>
            <person name="Lindquist E."/>
            <person name="Lombard V."/>
            <person name="Lucas S."/>
            <person name="Lunden K."/>
            <person name="Morin E."/>
            <person name="Murat C."/>
            <person name="Park J."/>
            <person name="Raffaello T."/>
            <person name="Rouze P."/>
            <person name="Salamov A."/>
            <person name="Schmutz J."/>
            <person name="Solheim H."/>
            <person name="Stahlberg J."/>
            <person name="Velez H."/>
            <person name="de Vries R.P."/>
            <person name="Wiebenga A."/>
            <person name="Woodward S."/>
            <person name="Yakovlev I."/>
            <person name="Garbelotto M."/>
            <person name="Martin F."/>
            <person name="Grigoriev I.V."/>
            <person name="Stenlid J."/>
        </authorList>
    </citation>
    <scope>NUCLEOTIDE SEQUENCE [LARGE SCALE GENOMIC DNA]</scope>
    <source>
        <strain evidence="2 3">TC 32-1</strain>
    </source>
</reference>
<dbReference type="RefSeq" id="XP_009546558.1">
    <property type="nucleotide sequence ID" value="XM_009548263.1"/>
</dbReference>
<gene>
    <name evidence="2" type="ORF">HETIRDRAFT_318907</name>
</gene>
<dbReference type="GeneID" id="20670550"/>
<dbReference type="KEGG" id="hir:HETIRDRAFT_318907"/>
<dbReference type="OrthoDB" id="2790219at2759"/>
<name>W4K851_HETIT</name>
<dbReference type="Pfam" id="PF00078">
    <property type="entry name" value="RVT_1"/>
    <property type="match status" value="1"/>
</dbReference>
<organism evidence="2 3">
    <name type="scientific">Heterobasidion irregulare (strain TC 32-1)</name>
    <dbReference type="NCBI Taxonomy" id="747525"/>
    <lineage>
        <taxon>Eukaryota</taxon>
        <taxon>Fungi</taxon>
        <taxon>Dikarya</taxon>
        <taxon>Basidiomycota</taxon>
        <taxon>Agaricomycotina</taxon>
        <taxon>Agaricomycetes</taxon>
        <taxon>Russulales</taxon>
        <taxon>Bondarzewiaceae</taxon>
        <taxon>Heterobasidion</taxon>
        <taxon>Heterobasidion annosum species complex</taxon>
    </lineage>
</organism>
<dbReference type="InterPro" id="IPR043128">
    <property type="entry name" value="Rev_trsase/Diguanyl_cyclase"/>
</dbReference>
<evidence type="ECO:0000259" key="1">
    <source>
        <dbReference type="Pfam" id="PF00078"/>
    </source>
</evidence>
<dbReference type="InterPro" id="IPR000477">
    <property type="entry name" value="RT_dom"/>
</dbReference>
<dbReference type="PANTHER" id="PTHR33064:SF37">
    <property type="entry name" value="RIBONUCLEASE H"/>
    <property type="match status" value="1"/>
</dbReference>
<protein>
    <recommendedName>
        <fullName evidence="1">Reverse transcriptase domain-containing protein</fullName>
    </recommendedName>
</protein>
<accession>W4K851</accession>
<dbReference type="Proteomes" id="UP000030671">
    <property type="component" value="Unassembled WGS sequence"/>
</dbReference>
<dbReference type="SUPFAM" id="SSF56672">
    <property type="entry name" value="DNA/RNA polymerases"/>
    <property type="match status" value="1"/>
</dbReference>
<dbReference type="EMBL" id="KI925458">
    <property type="protein sequence ID" value="ETW81968.1"/>
    <property type="molecule type" value="Genomic_DNA"/>
</dbReference>
<keyword evidence="3" id="KW-1185">Reference proteome</keyword>
<dbReference type="Gene3D" id="3.30.70.270">
    <property type="match status" value="2"/>
</dbReference>
<feature type="domain" description="Reverse transcriptase" evidence="1">
    <location>
        <begin position="1"/>
        <end position="85"/>
    </location>
</feature>
<sequence length="135" mass="14444">YKYLHMPFGLTNAPSCFGGMTATALGDLIGTLCQLFVDDGGVLANDFTKGMANLHTLLQQIRETGLSLSVAKTEFFMTTAKFAGETISPNGVGTDSSKISALVNWETPTTLKGLSGFVHLSNYYHSVCIDYGHIA</sequence>
<dbReference type="PANTHER" id="PTHR33064">
    <property type="entry name" value="POL PROTEIN"/>
    <property type="match status" value="1"/>
</dbReference>